<keyword evidence="3" id="KW-0503">Monooxygenase</keyword>
<feature type="domain" description="ABM" evidence="2">
    <location>
        <begin position="2"/>
        <end position="90"/>
    </location>
</feature>
<reference evidence="3 4" key="1">
    <citation type="submission" date="2018-04" db="EMBL/GenBank/DDBJ databases">
        <title>Bordetella sp. HZ20 isolated from seawater.</title>
        <authorList>
            <person name="Sun C."/>
        </authorList>
    </citation>
    <scope>NUCLEOTIDE SEQUENCE [LARGE SCALE GENOMIC DNA]</scope>
    <source>
        <strain evidence="3 4">HZ20</strain>
    </source>
</reference>
<dbReference type="Pfam" id="PF03992">
    <property type="entry name" value="ABM"/>
    <property type="match status" value="1"/>
</dbReference>
<dbReference type="PANTHER" id="PTHR37811">
    <property type="entry name" value="BLL5343 PROTEIN"/>
    <property type="match status" value="1"/>
</dbReference>
<dbReference type="SUPFAM" id="SSF54909">
    <property type="entry name" value="Dimeric alpha+beta barrel"/>
    <property type="match status" value="1"/>
</dbReference>
<feature type="region of interest" description="Disordered" evidence="1">
    <location>
        <begin position="99"/>
        <end position="120"/>
    </location>
</feature>
<keyword evidence="4" id="KW-1185">Reference proteome</keyword>
<sequence length="120" mass="13758">MIAVIFEVWPAQGKTNTYLDIAASLRSELEEIDGFISVERFESLTTKGKYLSLSFWTDEQAVHAWRNQDAHRLAQNKGRTNVFSDYRLRVATVIRDYGMDDRDQAPDDSKNTHDQNGSLC</sequence>
<keyword evidence="3" id="KW-0560">Oxidoreductase</keyword>
<accession>A0A2R4XLT5</accession>
<dbReference type="AlphaFoldDB" id="A0A2R4XLT5"/>
<feature type="compositionally biased region" description="Basic and acidic residues" evidence="1">
    <location>
        <begin position="99"/>
        <end position="113"/>
    </location>
</feature>
<evidence type="ECO:0000256" key="1">
    <source>
        <dbReference type="SAM" id="MobiDB-lite"/>
    </source>
</evidence>
<dbReference type="EMBL" id="CP028901">
    <property type="protein sequence ID" value="AWB34756.1"/>
    <property type="molecule type" value="Genomic_DNA"/>
</dbReference>
<gene>
    <name evidence="3" type="ORF">DBV39_14650</name>
</gene>
<dbReference type="PANTHER" id="PTHR37811:SF2">
    <property type="entry name" value="ABM DOMAIN-CONTAINING PROTEIN"/>
    <property type="match status" value="1"/>
</dbReference>
<dbReference type="InterPro" id="IPR052936">
    <property type="entry name" value="Jasmonate_Hydroxylase-like"/>
</dbReference>
<evidence type="ECO:0000313" key="4">
    <source>
        <dbReference type="Proteomes" id="UP000244571"/>
    </source>
</evidence>
<dbReference type="OrthoDB" id="9797060at2"/>
<proteinExistence type="predicted"/>
<evidence type="ECO:0000259" key="2">
    <source>
        <dbReference type="PROSITE" id="PS51725"/>
    </source>
</evidence>
<protein>
    <submittedName>
        <fullName evidence="3">Antibiotic biosynthesis monooxygenase</fullName>
    </submittedName>
</protein>
<dbReference type="PROSITE" id="PS51725">
    <property type="entry name" value="ABM"/>
    <property type="match status" value="1"/>
</dbReference>
<dbReference type="GO" id="GO:0004497">
    <property type="term" value="F:monooxygenase activity"/>
    <property type="evidence" value="ECO:0007669"/>
    <property type="project" value="UniProtKB-KW"/>
</dbReference>
<dbReference type="InterPro" id="IPR007138">
    <property type="entry name" value="ABM_dom"/>
</dbReference>
<dbReference type="InterPro" id="IPR011008">
    <property type="entry name" value="Dimeric_a/b-barrel"/>
</dbReference>
<dbReference type="RefSeq" id="WP_108622166.1">
    <property type="nucleotide sequence ID" value="NZ_CP028901.1"/>
</dbReference>
<dbReference type="KEGG" id="boz:DBV39_14650"/>
<evidence type="ECO:0000313" key="3">
    <source>
        <dbReference type="EMBL" id="AWB34756.1"/>
    </source>
</evidence>
<dbReference type="Proteomes" id="UP000244571">
    <property type="component" value="Chromosome"/>
</dbReference>
<organism evidence="3 4">
    <name type="scientific">Orrella marina</name>
    <dbReference type="NCBI Taxonomy" id="2163011"/>
    <lineage>
        <taxon>Bacteria</taxon>
        <taxon>Pseudomonadati</taxon>
        <taxon>Pseudomonadota</taxon>
        <taxon>Betaproteobacteria</taxon>
        <taxon>Burkholderiales</taxon>
        <taxon>Alcaligenaceae</taxon>
        <taxon>Orrella</taxon>
    </lineage>
</organism>
<name>A0A2R4XLT5_9BURK</name>
<dbReference type="Gene3D" id="3.30.70.100">
    <property type="match status" value="1"/>
</dbReference>